<proteinExistence type="predicted"/>
<comment type="caution">
    <text evidence="1">The sequence shown here is derived from an EMBL/GenBank/DDBJ whole genome shotgun (WGS) entry which is preliminary data.</text>
</comment>
<reference evidence="1 2" key="1">
    <citation type="submission" date="2024-02" db="EMBL/GenBank/DDBJ databases">
        <title>De novo assembly and annotation of 12 fungi associated with fruit tree decline syndrome in Ontario, Canada.</title>
        <authorList>
            <person name="Sulman M."/>
            <person name="Ellouze W."/>
            <person name="Ilyukhin E."/>
        </authorList>
    </citation>
    <scope>NUCLEOTIDE SEQUENCE [LARGE SCALE GENOMIC DNA]</scope>
    <source>
        <strain evidence="1 2">M1-105</strain>
    </source>
</reference>
<dbReference type="EMBL" id="JAJVDC020000011">
    <property type="protein sequence ID" value="KAL1635372.1"/>
    <property type="molecule type" value="Genomic_DNA"/>
</dbReference>
<gene>
    <name evidence="1" type="ORF">SLS56_001796</name>
</gene>
<accession>A0ABR3T787</accession>
<keyword evidence="2" id="KW-1185">Reference proteome</keyword>
<sequence>MESTPITNAYGGKAIDGSSLDASPVAKPASSDKFVDTTIAASEDIPGSTSNTQIADPRAVTLSLDSQSPINQLIGMVVKNIVAGVCVGRLAASQYMKLWMRDLDAQRITVKIVTALRQTTKDLLQAMMNQYPVSSEDLLKIRGNIRDQSQGVYLDIVTTPSDSYGLYTGGAAATMASCRSFRGLYRRIGKHLSKANRESRPCTHYEWIDRPGNKANFVILAVFDTETPKELIYFTEMVMTILFESYDDEGFRDIRPSLPTTGGVPLNRDTPLRTELHADDNKEVAAKRAQGRRDGAAKTALIKQNRSLQTASKGGAVKMIADGGRLRFKVLALPWIGIPQRTAKSWDLKGGDTVNVVYDIRKEGSHKKKFAEDDASNDDGSALGIKVVYKGQEVWLSRKGRIAVKMSNTLVDWLSGLPTDSELLAEDRYPLHTVR</sequence>
<evidence type="ECO:0000313" key="2">
    <source>
        <dbReference type="Proteomes" id="UP001521116"/>
    </source>
</evidence>
<protein>
    <submittedName>
        <fullName evidence="1">Uncharacterized protein</fullName>
    </submittedName>
</protein>
<organism evidence="1 2">
    <name type="scientific">Neofusicoccum ribis</name>
    <dbReference type="NCBI Taxonomy" id="45134"/>
    <lineage>
        <taxon>Eukaryota</taxon>
        <taxon>Fungi</taxon>
        <taxon>Dikarya</taxon>
        <taxon>Ascomycota</taxon>
        <taxon>Pezizomycotina</taxon>
        <taxon>Dothideomycetes</taxon>
        <taxon>Dothideomycetes incertae sedis</taxon>
        <taxon>Botryosphaeriales</taxon>
        <taxon>Botryosphaeriaceae</taxon>
        <taxon>Neofusicoccum</taxon>
    </lineage>
</organism>
<evidence type="ECO:0000313" key="1">
    <source>
        <dbReference type="EMBL" id="KAL1635372.1"/>
    </source>
</evidence>
<dbReference type="Proteomes" id="UP001521116">
    <property type="component" value="Unassembled WGS sequence"/>
</dbReference>
<name>A0ABR3T787_9PEZI</name>